<dbReference type="Proteomes" id="UP001322138">
    <property type="component" value="Unassembled WGS sequence"/>
</dbReference>
<feature type="region of interest" description="Disordered" evidence="1">
    <location>
        <begin position="160"/>
        <end position="182"/>
    </location>
</feature>
<reference evidence="2 3" key="1">
    <citation type="journal article" date="2023" name="bioRxiv">
        <title>High-quality genome assemblies of four members of thePodospora anserinaspecies complex.</title>
        <authorList>
            <person name="Ament-Velasquez S.L."/>
            <person name="Vogan A.A."/>
            <person name="Wallerman O."/>
            <person name="Hartmann F."/>
            <person name="Gautier V."/>
            <person name="Silar P."/>
            <person name="Giraud T."/>
            <person name="Johannesson H."/>
        </authorList>
    </citation>
    <scope>NUCLEOTIDE SEQUENCE [LARGE SCALE GENOMIC DNA]</scope>
    <source>
        <strain evidence="2 3">CBS 112042</strain>
    </source>
</reference>
<name>A0ABR0FZH7_9PEZI</name>
<evidence type="ECO:0000313" key="3">
    <source>
        <dbReference type="Proteomes" id="UP001322138"/>
    </source>
</evidence>
<sequence>MKRIMSIFRQYRRRSSSTDTPSLRDHLKQLIRASCADILGYNTTLRRGNHVRRINNPLRARFRHEGQAKTNTNLLLHRAPLLLHQRRRIILRRHVNIAHQLVENSSSRSDHAIIVRRRHTRAVRHSSDPPDPPRFAIQVKGFGKTDLAGEAKLDYTAASLPSWPWAGTGEDSELDTRGGDAE</sequence>
<proteinExistence type="predicted"/>
<evidence type="ECO:0000256" key="1">
    <source>
        <dbReference type="SAM" id="MobiDB-lite"/>
    </source>
</evidence>
<protein>
    <submittedName>
        <fullName evidence="2">Uncharacterized protein</fullName>
    </submittedName>
</protein>
<evidence type="ECO:0000313" key="2">
    <source>
        <dbReference type="EMBL" id="KAK4648867.1"/>
    </source>
</evidence>
<dbReference type="RefSeq" id="XP_062737842.1">
    <property type="nucleotide sequence ID" value="XM_062871989.1"/>
</dbReference>
<dbReference type="GeneID" id="87891063"/>
<gene>
    <name evidence="2" type="ORF">QC761_0015470</name>
</gene>
<organism evidence="2 3">
    <name type="scientific">Podospora bellae-mahoneyi</name>
    <dbReference type="NCBI Taxonomy" id="2093777"/>
    <lineage>
        <taxon>Eukaryota</taxon>
        <taxon>Fungi</taxon>
        <taxon>Dikarya</taxon>
        <taxon>Ascomycota</taxon>
        <taxon>Pezizomycotina</taxon>
        <taxon>Sordariomycetes</taxon>
        <taxon>Sordariomycetidae</taxon>
        <taxon>Sordariales</taxon>
        <taxon>Podosporaceae</taxon>
        <taxon>Podospora</taxon>
    </lineage>
</organism>
<dbReference type="EMBL" id="JAFFGZ010000001">
    <property type="protein sequence ID" value="KAK4648867.1"/>
    <property type="molecule type" value="Genomic_DNA"/>
</dbReference>
<comment type="caution">
    <text evidence="2">The sequence shown here is derived from an EMBL/GenBank/DDBJ whole genome shotgun (WGS) entry which is preliminary data.</text>
</comment>
<accession>A0ABR0FZH7</accession>
<keyword evidence="3" id="KW-1185">Reference proteome</keyword>